<protein>
    <submittedName>
        <fullName evidence="2">Uncharacterized protein</fullName>
    </submittedName>
</protein>
<gene>
    <name evidence="2" type="ORF">P167DRAFT_48584</name>
</gene>
<keyword evidence="1" id="KW-0812">Transmembrane</keyword>
<reference evidence="2 3" key="1">
    <citation type="journal article" date="2018" name="Nat. Ecol. Evol.">
        <title>Pezizomycetes genomes reveal the molecular basis of ectomycorrhizal truffle lifestyle.</title>
        <authorList>
            <person name="Murat C."/>
            <person name="Payen T."/>
            <person name="Noel B."/>
            <person name="Kuo A."/>
            <person name="Morin E."/>
            <person name="Chen J."/>
            <person name="Kohler A."/>
            <person name="Krizsan K."/>
            <person name="Balestrini R."/>
            <person name="Da Silva C."/>
            <person name="Montanini B."/>
            <person name="Hainaut M."/>
            <person name="Levati E."/>
            <person name="Barry K.W."/>
            <person name="Belfiori B."/>
            <person name="Cichocki N."/>
            <person name="Clum A."/>
            <person name="Dockter R.B."/>
            <person name="Fauchery L."/>
            <person name="Guy J."/>
            <person name="Iotti M."/>
            <person name="Le Tacon F."/>
            <person name="Lindquist E.A."/>
            <person name="Lipzen A."/>
            <person name="Malagnac F."/>
            <person name="Mello A."/>
            <person name="Molinier V."/>
            <person name="Miyauchi S."/>
            <person name="Poulain J."/>
            <person name="Riccioni C."/>
            <person name="Rubini A."/>
            <person name="Sitrit Y."/>
            <person name="Splivallo R."/>
            <person name="Traeger S."/>
            <person name="Wang M."/>
            <person name="Zifcakova L."/>
            <person name="Wipf D."/>
            <person name="Zambonelli A."/>
            <person name="Paolocci F."/>
            <person name="Nowrousian M."/>
            <person name="Ottonello S."/>
            <person name="Baldrian P."/>
            <person name="Spatafora J.W."/>
            <person name="Henrissat B."/>
            <person name="Nagy L.G."/>
            <person name="Aury J.M."/>
            <person name="Wincker P."/>
            <person name="Grigoriev I.V."/>
            <person name="Bonfante P."/>
            <person name="Martin F.M."/>
        </authorList>
    </citation>
    <scope>NUCLEOTIDE SEQUENCE [LARGE SCALE GENOMIC DNA]</scope>
    <source>
        <strain evidence="2 3">CCBAS932</strain>
    </source>
</reference>
<organism evidence="2 3">
    <name type="scientific">Morchella conica CCBAS932</name>
    <dbReference type="NCBI Taxonomy" id="1392247"/>
    <lineage>
        <taxon>Eukaryota</taxon>
        <taxon>Fungi</taxon>
        <taxon>Dikarya</taxon>
        <taxon>Ascomycota</taxon>
        <taxon>Pezizomycotina</taxon>
        <taxon>Pezizomycetes</taxon>
        <taxon>Pezizales</taxon>
        <taxon>Morchellaceae</taxon>
        <taxon>Morchella</taxon>
    </lineage>
</organism>
<accession>A0A3N4KWK1</accession>
<evidence type="ECO:0000313" key="2">
    <source>
        <dbReference type="EMBL" id="RPB14907.1"/>
    </source>
</evidence>
<dbReference type="AlphaFoldDB" id="A0A3N4KWK1"/>
<name>A0A3N4KWK1_9PEZI</name>
<keyword evidence="3" id="KW-1185">Reference proteome</keyword>
<evidence type="ECO:0000256" key="1">
    <source>
        <dbReference type="SAM" id="Phobius"/>
    </source>
</evidence>
<feature type="transmembrane region" description="Helical" evidence="1">
    <location>
        <begin position="24"/>
        <end position="45"/>
    </location>
</feature>
<proteinExistence type="predicted"/>
<sequence>MCDFGHCTGGTVGPDERDPLRQDFIIIPSIPSIYLTVGTHFVMLLSNYNHEQTLRNIGIKFKIKFYINTNGTNGSEFFLRKEKTNRLFFKRDRSIRILFLPKHSFNFQRACELRRM</sequence>
<dbReference type="Proteomes" id="UP000277580">
    <property type="component" value="Unassembled WGS sequence"/>
</dbReference>
<keyword evidence="1" id="KW-0472">Membrane</keyword>
<dbReference type="InParanoid" id="A0A3N4KWK1"/>
<dbReference type="EMBL" id="ML119116">
    <property type="protein sequence ID" value="RPB14907.1"/>
    <property type="molecule type" value="Genomic_DNA"/>
</dbReference>
<evidence type="ECO:0000313" key="3">
    <source>
        <dbReference type="Proteomes" id="UP000277580"/>
    </source>
</evidence>
<keyword evidence="1" id="KW-1133">Transmembrane helix</keyword>